<dbReference type="PANTHER" id="PTHR10869">
    <property type="entry name" value="PROLYL 4-HYDROXYLASE ALPHA SUBUNIT"/>
    <property type="match status" value="1"/>
</dbReference>
<keyword evidence="4" id="KW-0560">Oxidoreductase</keyword>
<dbReference type="GO" id="GO:0005506">
    <property type="term" value="F:iron ion binding"/>
    <property type="evidence" value="ECO:0007669"/>
    <property type="project" value="InterPro"/>
</dbReference>
<organism evidence="8">
    <name type="scientific">viral metagenome</name>
    <dbReference type="NCBI Taxonomy" id="1070528"/>
    <lineage>
        <taxon>unclassified sequences</taxon>
        <taxon>metagenomes</taxon>
        <taxon>organismal metagenomes</taxon>
    </lineage>
</organism>
<feature type="transmembrane region" description="Helical" evidence="6">
    <location>
        <begin position="12"/>
        <end position="38"/>
    </location>
</feature>
<reference evidence="8" key="1">
    <citation type="journal article" date="2020" name="Nature">
        <title>Giant virus diversity and host interactions through global metagenomics.</title>
        <authorList>
            <person name="Schulz F."/>
            <person name="Roux S."/>
            <person name="Paez-Espino D."/>
            <person name="Jungbluth S."/>
            <person name="Walsh D.A."/>
            <person name="Denef V.J."/>
            <person name="McMahon K.D."/>
            <person name="Konstantinidis K.T."/>
            <person name="Eloe-Fadrosh E.A."/>
            <person name="Kyrpides N.C."/>
            <person name="Woyke T."/>
        </authorList>
    </citation>
    <scope>NUCLEOTIDE SEQUENCE</scope>
    <source>
        <strain evidence="8">GVMAG-M-3300010354-11</strain>
    </source>
</reference>
<evidence type="ECO:0000256" key="1">
    <source>
        <dbReference type="ARBA" id="ARBA00001961"/>
    </source>
</evidence>
<dbReference type="InterPro" id="IPR005123">
    <property type="entry name" value="Oxoglu/Fe-dep_dioxygenase_dom"/>
</dbReference>
<dbReference type="PANTHER" id="PTHR10869:SF246">
    <property type="entry name" value="TRANSMEMBRANE PROLYL 4-HYDROXYLASE"/>
    <property type="match status" value="1"/>
</dbReference>
<evidence type="ECO:0000259" key="7">
    <source>
        <dbReference type="PROSITE" id="PS51471"/>
    </source>
</evidence>
<sequence>MARTPKLTSSKGIFGFGIVADIIIGCTCIVLIIIAVSLSRMYFYTQKTDPTIQEHVYGEYKVLEIRGLLTPQECDEIIAYAQQKGMYESDVLSYGSSSGTEVMDQYRKSKTAWISDDENPITMRLALYSEQITGLPRENQEMLQVAFYEKNGKFNEHFDACVFEDKSFCDKMNNNAGQRRSTLLIYLNDDFEGGETEFVNIGLKVKPEKGKAILFWNTDEDENIIQESKHRGNPVISGQKWICTKWSHVSAFQ</sequence>
<dbReference type="PROSITE" id="PS51471">
    <property type="entry name" value="FE2OG_OXY"/>
    <property type="match status" value="1"/>
</dbReference>
<evidence type="ECO:0000256" key="3">
    <source>
        <dbReference type="ARBA" id="ARBA00022964"/>
    </source>
</evidence>
<dbReference type="InterPro" id="IPR045054">
    <property type="entry name" value="P4HA-like"/>
</dbReference>
<comment type="cofactor">
    <cofactor evidence="1">
        <name>L-ascorbate</name>
        <dbReference type="ChEBI" id="CHEBI:38290"/>
    </cofactor>
</comment>
<dbReference type="SMART" id="SM00702">
    <property type="entry name" value="P4Hc"/>
    <property type="match status" value="1"/>
</dbReference>
<keyword evidence="6" id="KW-0472">Membrane</keyword>
<feature type="domain" description="Fe2OG dioxygenase" evidence="7">
    <location>
        <begin position="139"/>
        <end position="249"/>
    </location>
</feature>
<evidence type="ECO:0000313" key="8">
    <source>
        <dbReference type="EMBL" id="QHS90727.1"/>
    </source>
</evidence>
<evidence type="ECO:0000256" key="4">
    <source>
        <dbReference type="ARBA" id="ARBA00023002"/>
    </source>
</evidence>
<keyword evidence="6" id="KW-0812">Transmembrane</keyword>
<keyword evidence="5" id="KW-0408">Iron</keyword>
<accession>A0A6C0BEK1</accession>
<dbReference type="Gene3D" id="2.60.120.620">
    <property type="entry name" value="q2cbj1_9rhob like domain"/>
    <property type="match status" value="1"/>
</dbReference>
<proteinExistence type="predicted"/>
<name>A0A6C0BEK1_9ZZZZ</name>
<evidence type="ECO:0000256" key="6">
    <source>
        <dbReference type="SAM" id="Phobius"/>
    </source>
</evidence>
<keyword evidence="2" id="KW-0479">Metal-binding</keyword>
<dbReference type="GO" id="GO:0005783">
    <property type="term" value="C:endoplasmic reticulum"/>
    <property type="evidence" value="ECO:0007669"/>
    <property type="project" value="TreeGrafter"/>
</dbReference>
<dbReference type="InterPro" id="IPR006620">
    <property type="entry name" value="Pro_4_hyd_alph"/>
</dbReference>
<evidence type="ECO:0000256" key="5">
    <source>
        <dbReference type="ARBA" id="ARBA00023004"/>
    </source>
</evidence>
<dbReference type="GO" id="GO:0031418">
    <property type="term" value="F:L-ascorbic acid binding"/>
    <property type="evidence" value="ECO:0007669"/>
    <property type="project" value="InterPro"/>
</dbReference>
<protein>
    <recommendedName>
        <fullName evidence="7">Fe2OG dioxygenase domain-containing protein</fullName>
    </recommendedName>
</protein>
<dbReference type="EMBL" id="MN739144">
    <property type="protein sequence ID" value="QHS90727.1"/>
    <property type="molecule type" value="Genomic_DNA"/>
</dbReference>
<dbReference type="InterPro" id="IPR044862">
    <property type="entry name" value="Pro_4_hyd_alph_FE2OG_OXY"/>
</dbReference>
<keyword evidence="3" id="KW-0223">Dioxygenase</keyword>
<keyword evidence="6" id="KW-1133">Transmembrane helix</keyword>
<dbReference type="Pfam" id="PF13640">
    <property type="entry name" value="2OG-FeII_Oxy_3"/>
    <property type="match status" value="1"/>
</dbReference>
<dbReference type="AlphaFoldDB" id="A0A6C0BEK1"/>
<dbReference type="GO" id="GO:0004656">
    <property type="term" value="F:procollagen-proline 4-dioxygenase activity"/>
    <property type="evidence" value="ECO:0007669"/>
    <property type="project" value="TreeGrafter"/>
</dbReference>
<evidence type="ECO:0000256" key="2">
    <source>
        <dbReference type="ARBA" id="ARBA00022723"/>
    </source>
</evidence>